<reference evidence="1" key="1">
    <citation type="submission" date="2024-05" db="EMBL/GenBank/DDBJ databases">
        <authorList>
            <person name="Kim S."/>
            <person name="Heo J."/>
            <person name="Choi H."/>
            <person name="Choi Y."/>
            <person name="Kwon S.-W."/>
            <person name="Kim Y."/>
        </authorList>
    </citation>
    <scope>NUCLEOTIDE SEQUENCE</scope>
    <source>
        <strain evidence="1">KACC 23698</strain>
    </source>
</reference>
<organism evidence="1">
    <name type="scientific">Alsobacter sp. KACC 23698</name>
    <dbReference type="NCBI Taxonomy" id="3149229"/>
    <lineage>
        <taxon>Bacteria</taxon>
        <taxon>Pseudomonadati</taxon>
        <taxon>Pseudomonadota</taxon>
        <taxon>Alphaproteobacteria</taxon>
        <taxon>Hyphomicrobiales</taxon>
        <taxon>Alsobacteraceae</taxon>
        <taxon>Alsobacter</taxon>
    </lineage>
</organism>
<dbReference type="RefSeq" id="WP_406857081.1">
    <property type="nucleotide sequence ID" value="NZ_CP157484.1"/>
</dbReference>
<accession>A0AAU7JIV9</accession>
<name>A0AAU7JIV9_9HYPH</name>
<gene>
    <name evidence="1" type="ORF">ABEG18_05450</name>
</gene>
<dbReference type="EMBL" id="CP157484">
    <property type="protein sequence ID" value="XBO40226.1"/>
    <property type="molecule type" value="Genomic_DNA"/>
</dbReference>
<sequence>MNPTSAVQDLPTLFHALPVHRDAHVRRFRHTRINEIPVRIEWWCSDGVYGETAVFRAEDVQSYSEAALIAMATQHADDRRMATVVRDNGYVLVNHSFRI</sequence>
<evidence type="ECO:0000313" key="1">
    <source>
        <dbReference type="EMBL" id="XBO40226.1"/>
    </source>
</evidence>
<proteinExistence type="predicted"/>
<evidence type="ECO:0008006" key="2">
    <source>
        <dbReference type="Google" id="ProtNLM"/>
    </source>
</evidence>
<dbReference type="AlphaFoldDB" id="A0AAU7JIV9"/>
<protein>
    <recommendedName>
        <fullName evidence="2">DUF1488 family protein</fullName>
    </recommendedName>
</protein>